<comment type="caution">
    <text evidence="9">The sequence shown here is derived from an EMBL/GenBank/DDBJ whole genome shotgun (WGS) entry which is preliminary data.</text>
</comment>
<feature type="compositionally biased region" description="Low complexity" evidence="7">
    <location>
        <begin position="535"/>
        <end position="548"/>
    </location>
</feature>
<evidence type="ECO:0000256" key="3">
    <source>
        <dbReference type="ARBA" id="ARBA00022722"/>
    </source>
</evidence>
<dbReference type="EMBL" id="BLXT01007365">
    <property type="protein sequence ID" value="GFO38892.1"/>
    <property type="molecule type" value="Genomic_DNA"/>
</dbReference>
<evidence type="ECO:0000256" key="2">
    <source>
        <dbReference type="ARBA" id="ARBA00006357"/>
    </source>
</evidence>
<keyword evidence="5" id="KW-0269">Exonuclease</keyword>
<dbReference type="AlphaFoldDB" id="A0AAV4D415"/>
<dbReference type="Gene3D" id="3.30.420.10">
    <property type="entry name" value="Ribonuclease H-like superfamily/Ribonuclease H"/>
    <property type="match status" value="1"/>
</dbReference>
<evidence type="ECO:0000256" key="7">
    <source>
        <dbReference type="SAM" id="MobiDB-lite"/>
    </source>
</evidence>
<comment type="similarity">
    <text evidence="2">Belongs to the REXO1/REXO3 family.</text>
</comment>
<evidence type="ECO:0000256" key="5">
    <source>
        <dbReference type="ARBA" id="ARBA00022839"/>
    </source>
</evidence>
<evidence type="ECO:0000313" key="10">
    <source>
        <dbReference type="Proteomes" id="UP000735302"/>
    </source>
</evidence>
<dbReference type="InterPro" id="IPR012337">
    <property type="entry name" value="RNaseH-like_sf"/>
</dbReference>
<dbReference type="GO" id="GO:0005634">
    <property type="term" value="C:nucleus"/>
    <property type="evidence" value="ECO:0007669"/>
    <property type="project" value="UniProtKB-SubCell"/>
</dbReference>
<dbReference type="GO" id="GO:0004527">
    <property type="term" value="F:exonuclease activity"/>
    <property type="evidence" value="ECO:0007669"/>
    <property type="project" value="UniProtKB-KW"/>
</dbReference>
<dbReference type="InterPro" id="IPR047021">
    <property type="entry name" value="REXO1/3/4-like"/>
</dbReference>
<evidence type="ECO:0000256" key="6">
    <source>
        <dbReference type="ARBA" id="ARBA00023242"/>
    </source>
</evidence>
<evidence type="ECO:0000256" key="4">
    <source>
        <dbReference type="ARBA" id="ARBA00022801"/>
    </source>
</evidence>
<evidence type="ECO:0000259" key="8">
    <source>
        <dbReference type="SMART" id="SM00479"/>
    </source>
</evidence>
<feature type="compositionally biased region" description="Polar residues" evidence="7">
    <location>
        <begin position="485"/>
        <end position="494"/>
    </location>
</feature>
<protein>
    <submittedName>
        <fullName evidence="9">Cg8368, isoform a</fullName>
    </submittedName>
</protein>
<keyword evidence="10" id="KW-1185">Reference proteome</keyword>
<keyword evidence="4" id="KW-0378">Hydrolase</keyword>
<dbReference type="PANTHER" id="PTHR12801">
    <property type="entry name" value="RNA EXONUCLEASE REXO1 / RECO3 FAMILY MEMBER-RELATED"/>
    <property type="match status" value="1"/>
</dbReference>
<feature type="region of interest" description="Disordered" evidence="7">
    <location>
        <begin position="440"/>
        <end position="577"/>
    </location>
</feature>
<evidence type="ECO:0000256" key="1">
    <source>
        <dbReference type="ARBA" id="ARBA00004123"/>
    </source>
</evidence>
<dbReference type="Pfam" id="PF00929">
    <property type="entry name" value="RNase_T"/>
    <property type="match status" value="1"/>
</dbReference>
<evidence type="ECO:0000313" key="9">
    <source>
        <dbReference type="EMBL" id="GFO38892.1"/>
    </source>
</evidence>
<name>A0AAV4D415_9GAST</name>
<feature type="compositionally biased region" description="Low complexity" evidence="7">
    <location>
        <begin position="499"/>
        <end position="510"/>
    </location>
</feature>
<dbReference type="InterPro" id="IPR013520">
    <property type="entry name" value="Ribonucl_H"/>
</dbReference>
<keyword evidence="6" id="KW-0539">Nucleus</keyword>
<feature type="compositionally biased region" description="Polar residues" evidence="7">
    <location>
        <begin position="559"/>
        <end position="577"/>
    </location>
</feature>
<comment type="subcellular location">
    <subcellularLocation>
        <location evidence="1">Nucleus</location>
    </subcellularLocation>
</comment>
<dbReference type="InterPro" id="IPR036397">
    <property type="entry name" value="RNaseH_sf"/>
</dbReference>
<organism evidence="9 10">
    <name type="scientific">Plakobranchus ocellatus</name>
    <dbReference type="NCBI Taxonomy" id="259542"/>
    <lineage>
        <taxon>Eukaryota</taxon>
        <taxon>Metazoa</taxon>
        <taxon>Spiralia</taxon>
        <taxon>Lophotrochozoa</taxon>
        <taxon>Mollusca</taxon>
        <taxon>Gastropoda</taxon>
        <taxon>Heterobranchia</taxon>
        <taxon>Euthyneura</taxon>
        <taxon>Panpulmonata</taxon>
        <taxon>Sacoglossa</taxon>
        <taxon>Placobranchoidea</taxon>
        <taxon>Plakobranchidae</taxon>
        <taxon>Plakobranchus</taxon>
    </lineage>
</organism>
<dbReference type="SMART" id="SM00479">
    <property type="entry name" value="EXOIII"/>
    <property type="match status" value="1"/>
</dbReference>
<sequence length="726" mass="80799">MSDLEEKNQLRNPIEIGSDTAKPIDPVEEMKAILRARKKASMQKPKVFLTLEEMVAFRPMPEKPVTEDEIPPLFVMDLQHLLLHGIQGNRASYKPRWCKILRIGKVSSVVLIMVDALSYDDYLENKDQLPSLSNSFETPVEMVCPLQYGHTLEDELFSVPLSVSQLKKANVSVPLNIKKSVVEKIGQPVANPSVEKFSRKCLLLSTCQMMQEGYPLPIKTKKGKYQEFVFSKDRYEKVTENSPMFSVDCEMCITNAGRNELTRASIVTEDGQVIYDELVKPRNSIINYVTKFSGINKDMLDPVTKRLEDVQKDIQELLPSDAILCGQSLNSDLLALKIFHPYVIDTSIVFNMSGNRNVKAGLRKLSQFFLGRTIQASKSGHSSTEDAIAALDLVKLKLSKGLEFGDATLSGVYFPDIHTYFVGVEGGGKSVTGNVEENNEVQTNQIEEEKPRQTSSSHPTSVSDHTKHTTSSSDSDSHHMHTSSNASENGQSAGKSRKSSSTSKSSSSSSSEEEDETDDINKEVSSSKKRKMNNSHSGSGSELSSSGSKRSKDKGNHLCSKTPNNKPSNTCGASQSDPVSTVNFVKYQQEYLFNQDNSVHIAHSFFHLTREAGRSACVIDKDEHMTRYESEPVEKVVVSSDSEARHEAKQCVQTKEFVMTQFREFSTDNIADPSPEYKQKTLRRLDKKLKSVLKKIPPNALVAVVFKGRVPDVTKAHNVATFVKTT</sequence>
<proteinExistence type="inferred from homology"/>
<gene>
    <name evidence="9" type="ORF">PoB_006539700</name>
</gene>
<dbReference type="FunFam" id="3.30.420.10:FF:000019">
    <property type="entry name" value="RNA exonuclease NEF-sp"/>
    <property type="match status" value="1"/>
</dbReference>
<dbReference type="CDD" id="cd06145">
    <property type="entry name" value="REX1_like"/>
    <property type="match status" value="1"/>
</dbReference>
<feature type="domain" description="Exonuclease" evidence="8">
    <location>
        <begin position="243"/>
        <end position="403"/>
    </location>
</feature>
<dbReference type="Proteomes" id="UP000735302">
    <property type="component" value="Unassembled WGS sequence"/>
</dbReference>
<dbReference type="PANTHER" id="PTHR12801:SF82">
    <property type="entry name" value="RNA EXONUCLEASE 5"/>
    <property type="match status" value="1"/>
</dbReference>
<dbReference type="SUPFAM" id="SSF53098">
    <property type="entry name" value="Ribonuclease H-like"/>
    <property type="match status" value="1"/>
</dbReference>
<dbReference type="GO" id="GO:0003676">
    <property type="term" value="F:nucleic acid binding"/>
    <property type="evidence" value="ECO:0007669"/>
    <property type="project" value="InterPro"/>
</dbReference>
<accession>A0AAV4D415</accession>
<reference evidence="9 10" key="1">
    <citation type="journal article" date="2021" name="Elife">
        <title>Chloroplast acquisition without the gene transfer in kleptoplastic sea slugs, Plakobranchus ocellatus.</title>
        <authorList>
            <person name="Maeda T."/>
            <person name="Takahashi S."/>
            <person name="Yoshida T."/>
            <person name="Shimamura S."/>
            <person name="Takaki Y."/>
            <person name="Nagai Y."/>
            <person name="Toyoda A."/>
            <person name="Suzuki Y."/>
            <person name="Arimoto A."/>
            <person name="Ishii H."/>
            <person name="Satoh N."/>
            <person name="Nishiyama T."/>
            <person name="Hasebe M."/>
            <person name="Maruyama T."/>
            <person name="Minagawa J."/>
            <person name="Obokata J."/>
            <person name="Shigenobu S."/>
        </authorList>
    </citation>
    <scope>NUCLEOTIDE SEQUENCE [LARGE SCALE GENOMIC DNA]</scope>
</reference>
<keyword evidence="3" id="KW-0540">Nuclease</keyword>
<dbReference type="InterPro" id="IPR034922">
    <property type="entry name" value="REX1-like_exo"/>
</dbReference>